<gene>
    <name evidence="3" type="ORF">ACFFTU_16630</name>
</gene>
<dbReference type="Proteomes" id="UP001589718">
    <property type="component" value="Unassembled WGS sequence"/>
</dbReference>
<sequence length="88" mass="10651">MFSLPETAPWWAVAILAALVIVVFGVRSLVRAVWPQTSAHRKEVLLERQRRQERERQRKAAERRHREALRERQRDQGQRKRKELENRE</sequence>
<dbReference type="EMBL" id="JBHMCR010000009">
    <property type="protein sequence ID" value="MFB9521571.1"/>
    <property type="molecule type" value="Genomic_DNA"/>
</dbReference>
<name>A0ABV5PED5_STRCM</name>
<organism evidence="3 4">
    <name type="scientific">Streptomyces cremeus</name>
    <dbReference type="NCBI Taxonomy" id="66881"/>
    <lineage>
        <taxon>Bacteria</taxon>
        <taxon>Bacillati</taxon>
        <taxon>Actinomycetota</taxon>
        <taxon>Actinomycetes</taxon>
        <taxon>Kitasatosporales</taxon>
        <taxon>Streptomycetaceae</taxon>
        <taxon>Streptomyces</taxon>
    </lineage>
</organism>
<proteinExistence type="predicted"/>
<evidence type="ECO:0000313" key="3">
    <source>
        <dbReference type="EMBL" id="MFB9521571.1"/>
    </source>
</evidence>
<evidence type="ECO:0000256" key="2">
    <source>
        <dbReference type="SAM" id="Phobius"/>
    </source>
</evidence>
<keyword evidence="2" id="KW-1133">Transmembrane helix</keyword>
<keyword evidence="2" id="KW-0472">Membrane</keyword>
<accession>A0ABV5PED5</accession>
<evidence type="ECO:0000313" key="4">
    <source>
        <dbReference type="Proteomes" id="UP001589718"/>
    </source>
</evidence>
<evidence type="ECO:0000256" key="1">
    <source>
        <dbReference type="SAM" id="MobiDB-lite"/>
    </source>
</evidence>
<feature type="transmembrane region" description="Helical" evidence="2">
    <location>
        <begin position="12"/>
        <end position="34"/>
    </location>
</feature>
<protein>
    <submittedName>
        <fullName evidence="3">Uncharacterized protein</fullName>
    </submittedName>
</protein>
<dbReference type="RefSeq" id="WP_345228359.1">
    <property type="nucleotide sequence ID" value="NZ_BAAAXE010000015.1"/>
</dbReference>
<reference evidence="3 4" key="1">
    <citation type="submission" date="2024-09" db="EMBL/GenBank/DDBJ databases">
        <authorList>
            <person name="Sun Q."/>
            <person name="Mori K."/>
        </authorList>
    </citation>
    <scope>NUCLEOTIDE SEQUENCE [LARGE SCALE GENOMIC DNA]</scope>
    <source>
        <strain evidence="3 4">JCM 4362</strain>
    </source>
</reference>
<keyword evidence="2" id="KW-0812">Transmembrane</keyword>
<comment type="caution">
    <text evidence="3">The sequence shown here is derived from an EMBL/GenBank/DDBJ whole genome shotgun (WGS) entry which is preliminary data.</text>
</comment>
<keyword evidence="4" id="KW-1185">Reference proteome</keyword>
<feature type="region of interest" description="Disordered" evidence="1">
    <location>
        <begin position="48"/>
        <end position="88"/>
    </location>
</feature>